<dbReference type="PANTHER" id="PTHR31157">
    <property type="entry name" value="SCP DOMAIN-CONTAINING PROTEIN"/>
    <property type="match status" value="1"/>
</dbReference>
<feature type="chain" id="PRO_5030908378" evidence="2">
    <location>
        <begin position="22"/>
        <end position="319"/>
    </location>
</feature>
<dbReference type="RefSeq" id="WP_182166689.1">
    <property type="nucleotide sequence ID" value="NZ_JACEZT010000019.1"/>
</dbReference>
<evidence type="ECO:0000313" key="4">
    <source>
        <dbReference type="EMBL" id="MBA5639818.1"/>
    </source>
</evidence>
<accession>A0A7W2EWB0</accession>
<evidence type="ECO:0000313" key="5">
    <source>
        <dbReference type="Proteomes" id="UP000534388"/>
    </source>
</evidence>
<dbReference type="Pfam" id="PF00188">
    <property type="entry name" value="CAP"/>
    <property type="match status" value="1"/>
</dbReference>
<evidence type="ECO:0000259" key="3">
    <source>
        <dbReference type="Pfam" id="PF00188"/>
    </source>
</evidence>
<dbReference type="PANTHER" id="PTHR31157:SF1">
    <property type="entry name" value="SCP DOMAIN-CONTAINING PROTEIN"/>
    <property type="match status" value="1"/>
</dbReference>
<keyword evidence="5" id="KW-1185">Reference proteome</keyword>
<protein>
    <submittedName>
        <fullName evidence="4">CAP domain-containing protein</fullName>
    </submittedName>
</protein>
<proteinExistence type="predicted"/>
<dbReference type="EMBL" id="JACEZT010000019">
    <property type="protein sequence ID" value="MBA5639818.1"/>
    <property type="molecule type" value="Genomic_DNA"/>
</dbReference>
<organism evidence="4 5">
    <name type="scientific">Rugamonas brunnea</name>
    <dbReference type="NCBI Taxonomy" id="2758569"/>
    <lineage>
        <taxon>Bacteria</taxon>
        <taxon>Pseudomonadati</taxon>
        <taxon>Pseudomonadota</taxon>
        <taxon>Betaproteobacteria</taxon>
        <taxon>Burkholderiales</taxon>
        <taxon>Oxalobacteraceae</taxon>
        <taxon>Telluria group</taxon>
        <taxon>Rugamonas</taxon>
    </lineage>
</organism>
<reference evidence="4 5" key="1">
    <citation type="submission" date="2020-07" db="EMBL/GenBank/DDBJ databases">
        <title>Novel species isolated from subtropical streams in China.</title>
        <authorList>
            <person name="Lu H."/>
        </authorList>
    </citation>
    <scope>NUCLEOTIDE SEQUENCE [LARGE SCALE GENOMIC DNA]</scope>
    <source>
        <strain evidence="4 5">LX20W</strain>
    </source>
</reference>
<dbReference type="InterPro" id="IPR035940">
    <property type="entry name" value="CAP_sf"/>
</dbReference>
<gene>
    <name evidence="4" type="ORF">H3H37_22410</name>
</gene>
<feature type="signal peptide" evidence="2">
    <location>
        <begin position="1"/>
        <end position="21"/>
    </location>
</feature>
<feature type="domain" description="SCP" evidence="3">
    <location>
        <begin position="67"/>
        <end position="189"/>
    </location>
</feature>
<feature type="region of interest" description="Disordered" evidence="1">
    <location>
        <begin position="29"/>
        <end position="51"/>
    </location>
</feature>
<evidence type="ECO:0000256" key="1">
    <source>
        <dbReference type="SAM" id="MobiDB-lite"/>
    </source>
</evidence>
<feature type="compositionally biased region" description="Low complexity" evidence="1">
    <location>
        <begin position="31"/>
        <end position="44"/>
    </location>
</feature>
<dbReference type="SUPFAM" id="SSF55797">
    <property type="entry name" value="PR-1-like"/>
    <property type="match status" value="1"/>
</dbReference>
<dbReference type="AlphaFoldDB" id="A0A7W2EWB0"/>
<dbReference type="InterPro" id="IPR014044">
    <property type="entry name" value="CAP_dom"/>
</dbReference>
<dbReference type="Gene3D" id="3.40.33.10">
    <property type="entry name" value="CAP"/>
    <property type="match status" value="1"/>
</dbReference>
<dbReference type="PROSITE" id="PS51257">
    <property type="entry name" value="PROKAR_LIPOPROTEIN"/>
    <property type="match status" value="1"/>
</dbReference>
<comment type="caution">
    <text evidence="4">The sequence shown here is derived from an EMBL/GenBank/DDBJ whole genome shotgun (WGS) entry which is preliminary data.</text>
</comment>
<keyword evidence="2" id="KW-0732">Signal</keyword>
<dbReference type="Proteomes" id="UP000534388">
    <property type="component" value="Unassembled WGS sequence"/>
</dbReference>
<evidence type="ECO:0000256" key="2">
    <source>
        <dbReference type="SAM" id="SignalP"/>
    </source>
</evidence>
<dbReference type="CDD" id="cd05379">
    <property type="entry name" value="CAP_bacterial"/>
    <property type="match status" value="1"/>
</dbReference>
<sequence length="319" mass="32982">MQSRPRWHLPFAVLSLTLALAACGGGGGGSASSSGSTTPPASGANLQAEPGAPGLTGDAALDGFNWINFRRAQLGVAVLSRNSMLTTAAQGHADYQRINNTVTHIQTPGLPGFTGATLADRLANAGYVLVRPYAYGEIISATNSTSGFVLAEELVTAIYHRFVMFEPVFKEMGTGAALGSGGYSYFTCDMAANNGYGLGLGGGRAVGYPVNGQTNVPTSFLSNNETPDPVPDLNEVGYPISMHADITTTMTVQSFTVRPHGGAPLATRLLSHATDTETPTSAAAIVPLAVLQSGTTYDVAFSGAVDGVPLSRSWSFTTR</sequence>
<name>A0A7W2EWB0_9BURK</name>